<dbReference type="Proteomes" id="UP000279259">
    <property type="component" value="Unassembled WGS sequence"/>
</dbReference>
<keyword evidence="3" id="KW-1185">Reference proteome</keyword>
<organism evidence="2 3">
    <name type="scientific">Saitozyma podzolica</name>
    <dbReference type="NCBI Taxonomy" id="1890683"/>
    <lineage>
        <taxon>Eukaryota</taxon>
        <taxon>Fungi</taxon>
        <taxon>Dikarya</taxon>
        <taxon>Basidiomycota</taxon>
        <taxon>Agaricomycotina</taxon>
        <taxon>Tremellomycetes</taxon>
        <taxon>Tremellales</taxon>
        <taxon>Trimorphomycetaceae</taxon>
        <taxon>Saitozyma</taxon>
    </lineage>
</organism>
<evidence type="ECO:0000256" key="1">
    <source>
        <dbReference type="SAM" id="MobiDB-lite"/>
    </source>
</evidence>
<protein>
    <submittedName>
        <fullName evidence="2">Uncharacterized protein</fullName>
    </submittedName>
</protein>
<feature type="compositionally biased region" description="Low complexity" evidence="1">
    <location>
        <begin position="9"/>
        <end position="20"/>
    </location>
</feature>
<accession>A0A427YNB6</accession>
<dbReference type="OrthoDB" id="10327941at2759"/>
<evidence type="ECO:0000313" key="2">
    <source>
        <dbReference type="EMBL" id="RSH92540.1"/>
    </source>
</evidence>
<feature type="region of interest" description="Disordered" evidence="1">
    <location>
        <begin position="1"/>
        <end position="25"/>
    </location>
</feature>
<gene>
    <name evidence="2" type="ORF">EHS25_007984</name>
</gene>
<comment type="caution">
    <text evidence="2">The sequence shown here is derived from an EMBL/GenBank/DDBJ whole genome shotgun (WGS) entry which is preliminary data.</text>
</comment>
<feature type="compositionally biased region" description="Basic and acidic residues" evidence="1">
    <location>
        <begin position="449"/>
        <end position="465"/>
    </location>
</feature>
<dbReference type="AlphaFoldDB" id="A0A427YNB6"/>
<feature type="region of interest" description="Disordered" evidence="1">
    <location>
        <begin position="440"/>
        <end position="501"/>
    </location>
</feature>
<reference evidence="2 3" key="1">
    <citation type="submission" date="2018-11" db="EMBL/GenBank/DDBJ databases">
        <title>Genome sequence of Saitozyma podzolica DSM 27192.</title>
        <authorList>
            <person name="Aliyu H."/>
            <person name="Gorte O."/>
            <person name="Ochsenreither K."/>
        </authorList>
    </citation>
    <scope>NUCLEOTIDE SEQUENCE [LARGE SCALE GENOMIC DNA]</scope>
    <source>
        <strain evidence="2 3">DSM 27192</strain>
    </source>
</reference>
<feature type="compositionally biased region" description="Polar residues" evidence="1">
    <location>
        <begin position="466"/>
        <end position="485"/>
    </location>
</feature>
<dbReference type="EMBL" id="RSCD01000005">
    <property type="protein sequence ID" value="RSH92540.1"/>
    <property type="molecule type" value="Genomic_DNA"/>
</dbReference>
<evidence type="ECO:0000313" key="3">
    <source>
        <dbReference type="Proteomes" id="UP000279259"/>
    </source>
</evidence>
<sequence length="501" mass="55738">MSMESKTHPSASASTTSSPESEQRDPAVVALMGRLHSRDTKDHASFIMRLYGTDTPGGKAFAKVIEPGWRTFSGRTLTRKNVNETLESSALGISLGRDYAGALLGKLHTDQENVPESIVSWGGSVHSNLSFLIKDELTNEYTAFLGPEELRVWPPHDENEHATMTWKTAFNLLSPDEPTDILEPGQSLPAPPPRYIWRGSYERVDNIGKAMHDAIDSALQGPQTIPGGNTWGTRTIYRLEPDYDTEREFEDHLSKESQQFLDRVKKSTDLCDLVLSAFNLEPGSDRRVNDFRQELNIQLGRKVYDNSSNLKQTIGEADKTSVGDIATSLHGLSRYLFDIVDGVVRKQYDVKHGEDNMYSVVPYSLRGLVHDGPTLAKMRWDKTFNVLSSQHQELESVLSSSPPTWDGRNTLLVYPASQPPSGRHQTAFSMLQTAIKKAREGPKLASQVSKEELAQSDSQWRDEYNRSTAMTSSSVDAQSTPSKASTTDKGKGALRSLFSRR</sequence>
<name>A0A427YNB6_9TREE</name>
<proteinExistence type="predicted"/>